<keyword evidence="2" id="KW-0695">RNA-directed DNA polymerase</keyword>
<sequence>MFNQENVPPFEYALQFSAIFKLSWILSFTHKKQEAEGSSPPLLLRWKQITESQADKEAVISYHNSLIQESPSTSTPRKPMTNDDVAKRIKDFKNDEDLARVINEIRGSPTPSEDIFQDSQDTYEDENFLKF</sequence>
<accession>A0A699L687</accession>
<gene>
    <name evidence="2" type="ORF">Tci_693367</name>
</gene>
<organism evidence="2">
    <name type="scientific">Tanacetum cinerariifolium</name>
    <name type="common">Dalmatian daisy</name>
    <name type="synonym">Chrysanthemum cinerariifolium</name>
    <dbReference type="NCBI Taxonomy" id="118510"/>
    <lineage>
        <taxon>Eukaryota</taxon>
        <taxon>Viridiplantae</taxon>
        <taxon>Streptophyta</taxon>
        <taxon>Embryophyta</taxon>
        <taxon>Tracheophyta</taxon>
        <taxon>Spermatophyta</taxon>
        <taxon>Magnoliopsida</taxon>
        <taxon>eudicotyledons</taxon>
        <taxon>Gunneridae</taxon>
        <taxon>Pentapetalae</taxon>
        <taxon>asterids</taxon>
        <taxon>campanulids</taxon>
        <taxon>Asterales</taxon>
        <taxon>Asteraceae</taxon>
        <taxon>Asteroideae</taxon>
        <taxon>Anthemideae</taxon>
        <taxon>Anthemidinae</taxon>
        <taxon>Tanacetum</taxon>
    </lineage>
</organism>
<comment type="caution">
    <text evidence="2">The sequence shown here is derived from an EMBL/GenBank/DDBJ whole genome shotgun (WGS) entry which is preliminary data.</text>
</comment>
<dbReference type="EMBL" id="BKCJ010577050">
    <property type="protein sequence ID" value="GFB21396.1"/>
    <property type="molecule type" value="Genomic_DNA"/>
</dbReference>
<protein>
    <submittedName>
        <fullName evidence="2">Reverse transcriptase domain, zinc finger, CCHC-type, aspartic peptidase domain protein</fullName>
    </submittedName>
</protein>
<dbReference type="GO" id="GO:0003964">
    <property type="term" value="F:RNA-directed DNA polymerase activity"/>
    <property type="evidence" value="ECO:0007669"/>
    <property type="project" value="UniProtKB-KW"/>
</dbReference>
<keyword evidence="2" id="KW-0548">Nucleotidyltransferase</keyword>
<proteinExistence type="predicted"/>
<reference evidence="2" key="1">
    <citation type="journal article" date="2019" name="Sci. Rep.">
        <title>Draft genome of Tanacetum cinerariifolium, the natural source of mosquito coil.</title>
        <authorList>
            <person name="Yamashiro T."/>
            <person name="Shiraishi A."/>
            <person name="Satake H."/>
            <person name="Nakayama K."/>
        </authorList>
    </citation>
    <scope>NUCLEOTIDE SEQUENCE</scope>
</reference>
<evidence type="ECO:0000313" key="2">
    <source>
        <dbReference type="EMBL" id="GFB21396.1"/>
    </source>
</evidence>
<evidence type="ECO:0000256" key="1">
    <source>
        <dbReference type="SAM" id="MobiDB-lite"/>
    </source>
</evidence>
<keyword evidence="2" id="KW-0808">Transferase</keyword>
<name>A0A699L687_TANCI</name>
<dbReference type="AlphaFoldDB" id="A0A699L687"/>
<feature type="region of interest" description="Disordered" evidence="1">
    <location>
        <begin position="108"/>
        <end position="127"/>
    </location>
</feature>